<dbReference type="GO" id="GO:0008299">
    <property type="term" value="P:isoprenoid biosynthetic process"/>
    <property type="evidence" value="ECO:0007669"/>
    <property type="project" value="UniProtKB-ARBA"/>
</dbReference>
<evidence type="ECO:0000256" key="4">
    <source>
        <dbReference type="ARBA" id="ARBA00022842"/>
    </source>
</evidence>
<evidence type="ECO:0000256" key="1">
    <source>
        <dbReference type="ARBA" id="ARBA00001946"/>
    </source>
</evidence>
<dbReference type="EC" id="4.2.3.-" evidence="6"/>
<dbReference type="InterPro" id="IPR008949">
    <property type="entry name" value="Isoprenoid_synthase_dom_sf"/>
</dbReference>
<evidence type="ECO:0000313" key="9">
    <source>
        <dbReference type="EMBL" id="RPD54775.1"/>
    </source>
</evidence>
<proteinExistence type="inferred from homology"/>
<dbReference type="SFLD" id="SFLDS00005">
    <property type="entry name" value="Isoprenoid_Synthase_Type_I"/>
    <property type="match status" value="1"/>
</dbReference>
<protein>
    <recommendedName>
        <fullName evidence="6">Terpene synthase</fullName>
        <ecNumber evidence="6">4.2.3.-</ecNumber>
    </recommendedName>
</protein>
<dbReference type="InterPro" id="IPR034686">
    <property type="entry name" value="Terpene_cyclase-like_2"/>
</dbReference>
<dbReference type="Pfam" id="PF19086">
    <property type="entry name" value="Terpene_syn_C_2"/>
    <property type="match status" value="1"/>
</dbReference>
<evidence type="ECO:0000256" key="3">
    <source>
        <dbReference type="ARBA" id="ARBA00022723"/>
    </source>
</evidence>
<dbReference type="SFLD" id="SFLDG01020">
    <property type="entry name" value="Terpene_Cyclase_Like_2"/>
    <property type="match status" value="1"/>
</dbReference>
<evidence type="ECO:0000256" key="6">
    <source>
        <dbReference type="RuleBase" id="RU366034"/>
    </source>
</evidence>
<keyword evidence="8" id="KW-1133">Transmembrane helix</keyword>
<dbReference type="GO" id="GO:0010333">
    <property type="term" value="F:terpene synthase activity"/>
    <property type="evidence" value="ECO:0007669"/>
    <property type="project" value="InterPro"/>
</dbReference>
<feature type="region of interest" description="Disordered" evidence="7">
    <location>
        <begin position="343"/>
        <end position="364"/>
    </location>
</feature>
<dbReference type="OrthoDB" id="6486656at2759"/>
<dbReference type="PANTHER" id="PTHR35201:SF4">
    <property type="entry name" value="BETA-PINACENE SYNTHASE-RELATED"/>
    <property type="match status" value="1"/>
</dbReference>
<accession>A0A5C2RVU8</accession>
<sequence>MSVKQLRPFPSHFRLRDLTTVTDSVFELKVNPHQDAAARETYAWFDRCNVYQGKMKKTFLSHRFDLYAALSFPEADLKHLETCIAFFLWTFSFDDLSDEGALQNKPQAVQTGVDISMEVLRNPDAPVPNFPYAVMLSDIWKTMRTTASTGACNRFFRAVESWMAAQVEQATFRKLDEIPSVNDFIILRRRTIGARIVEAMVEYSLDLQIPEYVWDDPILQEMSKAWIDIMTWPNDLCSFNKEQADDDFQNLVFCIMIEHDCDLQTAIDTLTDMLAQRVTDYVNLRAQLRSFGPDVDREVARYTKAMEQYTQGTLVWYYHSPRYFRGQDVLNKPEIVVPVYERTAPAEPEPEPAPSAPSAAPYKASPQGSTLASAMLFALPRGLVAHQHLASVLVCLVAVTGCMFALR</sequence>
<dbReference type="GO" id="GO:0046872">
    <property type="term" value="F:metal ion binding"/>
    <property type="evidence" value="ECO:0007669"/>
    <property type="project" value="UniProtKB-KW"/>
</dbReference>
<name>A0A5C2RVU8_9APHY</name>
<evidence type="ECO:0000256" key="5">
    <source>
        <dbReference type="ARBA" id="ARBA00023239"/>
    </source>
</evidence>
<keyword evidence="8" id="KW-0812">Transmembrane</keyword>
<keyword evidence="3 6" id="KW-0479">Metal-binding</keyword>
<dbReference type="PANTHER" id="PTHR35201">
    <property type="entry name" value="TERPENE SYNTHASE"/>
    <property type="match status" value="1"/>
</dbReference>
<evidence type="ECO:0000313" key="10">
    <source>
        <dbReference type="Proteomes" id="UP000313359"/>
    </source>
</evidence>
<evidence type="ECO:0000256" key="8">
    <source>
        <dbReference type="SAM" id="Phobius"/>
    </source>
</evidence>
<organism evidence="9 10">
    <name type="scientific">Lentinus tigrinus ALCF2SS1-6</name>
    <dbReference type="NCBI Taxonomy" id="1328759"/>
    <lineage>
        <taxon>Eukaryota</taxon>
        <taxon>Fungi</taxon>
        <taxon>Dikarya</taxon>
        <taxon>Basidiomycota</taxon>
        <taxon>Agaricomycotina</taxon>
        <taxon>Agaricomycetes</taxon>
        <taxon>Polyporales</taxon>
        <taxon>Polyporaceae</taxon>
        <taxon>Lentinus</taxon>
    </lineage>
</organism>
<evidence type="ECO:0000256" key="7">
    <source>
        <dbReference type="SAM" id="MobiDB-lite"/>
    </source>
</evidence>
<evidence type="ECO:0000256" key="2">
    <source>
        <dbReference type="ARBA" id="ARBA00006333"/>
    </source>
</evidence>
<keyword evidence="8" id="KW-0472">Membrane</keyword>
<keyword evidence="10" id="KW-1185">Reference proteome</keyword>
<dbReference type="AlphaFoldDB" id="A0A5C2RVU8"/>
<comment type="similarity">
    <text evidence="2 6">Belongs to the terpene synthase family.</text>
</comment>
<keyword evidence="4 6" id="KW-0460">Magnesium</keyword>
<gene>
    <name evidence="9" type="ORF">L227DRAFT_588819</name>
</gene>
<dbReference type="STRING" id="1328759.A0A5C2RVU8"/>
<comment type="cofactor">
    <cofactor evidence="1 6">
        <name>Mg(2+)</name>
        <dbReference type="ChEBI" id="CHEBI:18420"/>
    </cofactor>
</comment>
<keyword evidence="5 6" id="KW-0456">Lyase</keyword>
<reference evidence="9" key="1">
    <citation type="journal article" date="2018" name="Genome Biol. Evol.">
        <title>Genomics and development of Lentinus tigrinus, a white-rot wood-decaying mushroom with dimorphic fruiting bodies.</title>
        <authorList>
            <person name="Wu B."/>
            <person name="Xu Z."/>
            <person name="Knudson A."/>
            <person name="Carlson A."/>
            <person name="Chen N."/>
            <person name="Kovaka S."/>
            <person name="LaButti K."/>
            <person name="Lipzen A."/>
            <person name="Pennachio C."/>
            <person name="Riley R."/>
            <person name="Schakwitz W."/>
            <person name="Umezawa K."/>
            <person name="Ohm R.A."/>
            <person name="Grigoriev I.V."/>
            <person name="Nagy L.G."/>
            <person name="Gibbons J."/>
            <person name="Hibbett D."/>
        </authorList>
    </citation>
    <scope>NUCLEOTIDE SEQUENCE [LARGE SCALE GENOMIC DNA]</scope>
    <source>
        <strain evidence="9">ALCF2SS1-6</strain>
    </source>
</reference>
<feature type="transmembrane region" description="Helical" evidence="8">
    <location>
        <begin position="388"/>
        <end position="406"/>
    </location>
</feature>
<dbReference type="SUPFAM" id="SSF48576">
    <property type="entry name" value="Terpenoid synthases"/>
    <property type="match status" value="1"/>
</dbReference>
<dbReference type="Proteomes" id="UP000313359">
    <property type="component" value="Unassembled WGS sequence"/>
</dbReference>
<dbReference type="EMBL" id="ML122302">
    <property type="protein sequence ID" value="RPD54775.1"/>
    <property type="molecule type" value="Genomic_DNA"/>
</dbReference>
<dbReference type="Gene3D" id="1.10.600.10">
    <property type="entry name" value="Farnesyl Diphosphate Synthase"/>
    <property type="match status" value="1"/>
</dbReference>